<keyword evidence="1" id="KW-0677">Repeat</keyword>
<dbReference type="EMBL" id="KV751009">
    <property type="protein sequence ID" value="OCL02067.1"/>
    <property type="molecule type" value="Genomic_DNA"/>
</dbReference>
<dbReference type="SUPFAM" id="SSF52540">
    <property type="entry name" value="P-loop containing nucleoside triphosphate hydrolases"/>
    <property type="match status" value="1"/>
</dbReference>
<dbReference type="InterPro" id="IPR035994">
    <property type="entry name" value="Nucleoside_phosphorylase_sf"/>
</dbReference>
<dbReference type="InterPro" id="IPR000845">
    <property type="entry name" value="Nucleoside_phosphorylase_d"/>
</dbReference>
<dbReference type="PANTHER" id="PTHR46082:SF11">
    <property type="entry name" value="AAA+ ATPASE DOMAIN-CONTAINING PROTEIN-RELATED"/>
    <property type="match status" value="1"/>
</dbReference>
<dbReference type="OrthoDB" id="1577640at2759"/>
<evidence type="ECO:0000256" key="2">
    <source>
        <dbReference type="SAM" id="MobiDB-lite"/>
    </source>
</evidence>
<protein>
    <submittedName>
        <fullName evidence="5">Purine and uridine phosphorylase</fullName>
    </submittedName>
</protein>
<dbReference type="Pfam" id="PF01048">
    <property type="entry name" value="PNP_UDP_1"/>
    <property type="match status" value="1"/>
</dbReference>
<keyword evidence="6" id="KW-1185">Reference proteome</keyword>
<dbReference type="AlphaFoldDB" id="A0A8E2ENM9"/>
<sequence>MPDNPLKRQATGLEQSATTKRSRHDPLDSSYSASELPTDTTAHKQSNSNTIRLTHNDYTVGWICALPIELAASQAMLDEKHQDLSKNEKDSNTYTLGQIGPHNIVLACLPSGSTGTNPAATAATNLLRTFPRIRFGLMVGVGGGAPGNPSDDPDEDLRLGDVVVSNPESTYGGVVQYDLGKTIEGGNFIQTGSLNKPPSVLRSAISKLRAQHELEGTAIPQYCAEMLQSKPAKIVQKYQYQGSKHDQLFQADYNHIGGGKSCENCDQQRLLSRNSRDTTDPVIHYGLIGSANQVIRHAATREKFRQDMGILCLEMEAAGLMDDFPCLVIRGICDYSDTHKNKRWQPYAAATAAAYTKELLKIIPAGEVESIKEAAKIVNLIQREAAAIREDLKPLQDDLQRKEYNTILDWLTPTVFETQYVDSLNKRHQGTGHWFLHSPQFVAWIKGDIQTLFCPGIPGAGKTVIASIAIEHLRLAQTDQGTAVAFLYCNYGKKDEQTAEKLFASLLRQLASHLRSTPESLQALYTSCKKKKTRPSLVEIVDMIIYVSSIYSRVFLVVDALDETSDELQEKTRASIMVTCRPLAILENKFAEDDQLDIRASTTDVESYLDNQLEKLSICTRLRAKEQREILKKLYEILRKVHELYQQHTAAQSRGLKDRQKTTAAGLSASYLGLFMPGDL</sequence>
<feature type="region of interest" description="Disordered" evidence="2">
    <location>
        <begin position="1"/>
        <end position="48"/>
    </location>
</feature>
<dbReference type="GO" id="GO:0009116">
    <property type="term" value="P:nucleoside metabolic process"/>
    <property type="evidence" value="ECO:0007669"/>
    <property type="project" value="InterPro"/>
</dbReference>
<evidence type="ECO:0000256" key="1">
    <source>
        <dbReference type="ARBA" id="ARBA00022737"/>
    </source>
</evidence>
<dbReference type="Proteomes" id="UP000250140">
    <property type="component" value="Unassembled WGS sequence"/>
</dbReference>
<dbReference type="Gene3D" id="3.40.50.300">
    <property type="entry name" value="P-loop containing nucleotide triphosphate hydrolases"/>
    <property type="match status" value="1"/>
</dbReference>
<feature type="compositionally biased region" description="Polar residues" evidence="2">
    <location>
        <begin position="29"/>
        <end position="48"/>
    </location>
</feature>
<feature type="domain" description="Nephrocystin 3-like N-terminal" evidence="4">
    <location>
        <begin position="430"/>
        <end position="567"/>
    </location>
</feature>
<dbReference type="Pfam" id="PF24883">
    <property type="entry name" value="NPHP3_N"/>
    <property type="match status" value="1"/>
</dbReference>
<evidence type="ECO:0000313" key="5">
    <source>
        <dbReference type="EMBL" id="OCL02067.1"/>
    </source>
</evidence>
<evidence type="ECO:0000313" key="6">
    <source>
        <dbReference type="Proteomes" id="UP000250140"/>
    </source>
</evidence>
<accession>A0A8E2ENM9</accession>
<proteinExistence type="predicted"/>
<evidence type="ECO:0000259" key="3">
    <source>
        <dbReference type="Pfam" id="PF01048"/>
    </source>
</evidence>
<dbReference type="GO" id="GO:0003824">
    <property type="term" value="F:catalytic activity"/>
    <property type="evidence" value="ECO:0007669"/>
    <property type="project" value="InterPro"/>
</dbReference>
<evidence type="ECO:0000259" key="4">
    <source>
        <dbReference type="Pfam" id="PF24883"/>
    </source>
</evidence>
<dbReference type="Gene3D" id="3.40.50.1580">
    <property type="entry name" value="Nucleoside phosphorylase domain"/>
    <property type="match status" value="1"/>
</dbReference>
<reference evidence="5 6" key="1">
    <citation type="journal article" date="2016" name="Nat. Commun.">
        <title>Ectomycorrhizal ecology is imprinted in the genome of the dominant symbiotic fungus Cenococcum geophilum.</title>
        <authorList>
            <consortium name="DOE Joint Genome Institute"/>
            <person name="Peter M."/>
            <person name="Kohler A."/>
            <person name="Ohm R.A."/>
            <person name="Kuo A."/>
            <person name="Krutzmann J."/>
            <person name="Morin E."/>
            <person name="Arend M."/>
            <person name="Barry K.W."/>
            <person name="Binder M."/>
            <person name="Choi C."/>
            <person name="Clum A."/>
            <person name="Copeland A."/>
            <person name="Grisel N."/>
            <person name="Haridas S."/>
            <person name="Kipfer T."/>
            <person name="LaButti K."/>
            <person name="Lindquist E."/>
            <person name="Lipzen A."/>
            <person name="Maire R."/>
            <person name="Meier B."/>
            <person name="Mihaltcheva S."/>
            <person name="Molinier V."/>
            <person name="Murat C."/>
            <person name="Poggeler S."/>
            <person name="Quandt C.A."/>
            <person name="Sperisen C."/>
            <person name="Tritt A."/>
            <person name="Tisserant E."/>
            <person name="Crous P.W."/>
            <person name="Henrissat B."/>
            <person name="Nehls U."/>
            <person name="Egli S."/>
            <person name="Spatafora J.W."/>
            <person name="Grigoriev I.V."/>
            <person name="Martin F.M."/>
        </authorList>
    </citation>
    <scope>NUCLEOTIDE SEQUENCE [LARGE SCALE GENOMIC DNA]</scope>
    <source>
        <strain evidence="5 6">CBS 207.34</strain>
    </source>
</reference>
<feature type="domain" description="Nucleoside phosphorylase" evidence="3">
    <location>
        <begin position="60"/>
        <end position="358"/>
    </location>
</feature>
<dbReference type="InterPro" id="IPR053137">
    <property type="entry name" value="NLR-like"/>
</dbReference>
<organism evidence="5 6">
    <name type="scientific">Glonium stellatum</name>
    <dbReference type="NCBI Taxonomy" id="574774"/>
    <lineage>
        <taxon>Eukaryota</taxon>
        <taxon>Fungi</taxon>
        <taxon>Dikarya</taxon>
        <taxon>Ascomycota</taxon>
        <taxon>Pezizomycotina</taxon>
        <taxon>Dothideomycetes</taxon>
        <taxon>Pleosporomycetidae</taxon>
        <taxon>Gloniales</taxon>
        <taxon>Gloniaceae</taxon>
        <taxon>Glonium</taxon>
    </lineage>
</organism>
<dbReference type="PANTHER" id="PTHR46082">
    <property type="entry name" value="ATP/GTP-BINDING PROTEIN-RELATED"/>
    <property type="match status" value="1"/>
</dbReference>
<name>A0A8E2ENM9_9PEZI</name>
<dbReference type="InterPro" id="IPR027417">
    <property type="entry name" value="P-loop_NTPase"/>
</dbReference>
<gene>
    <name evidence="5" type="ORF">AOQ84DRAFT_434552</name>
</gene>
<dbReference type="SUPFAM" id="SSF53167">
    <property type="entry name" value="Purine and uridine phosphorylases"/>
    <property type="match status" value="1"/>
</dbReference>
<dbReference type="InterPro" id="IPR056884">
    <property type="entry name" value="NPHP3-like_N"/>
</dbReference>